<evidence type="ECO:0000256" key="3">
    <source>
        <dbReference type="ARBA" id="ARBA00023125"/>
    </source>
</evidence>
<evidence type="ECO:0000256" key="1">
    <source>
        <dbReference type="ARBA" id="ARBA00004123"/>
    </source>
</evidence>
<reference evidence="9" key="1">
    <citation type="submission" date="2025-08" db="UniProtKB">
        <authorList>
            <consortium name="RefSeq"/>
        </authorList>
    </citation>
    <scope>IDENTIFICATION</scope>
    <source>
        <tissue evidence="9">Young leaves</tissue>
    </source>
</reference>
<dbReference type="GO" id="GO:0043565">
    <property type="term" value="F:sequence-specific DNA binding"/>
    <property type="evidence" value="ECO:0007669"/>
    <property type="project" value="InterPro"/>
</dbReference>
<keyword evidence="3" id="KW-0238">DNA-binding</keyword>
<evidence type="ECO:0000256" key="4">
    <source>
        <dbReference type="ARBA" id="ARBA00023163"/>
    </source>
</evidence>
<dbReference type="GO" id="GO:0009751">
    <property type="term" value="P:response to salicylic acid"/>
    <property type="evidence" value="ECO:0007669"/>
    <property type="project" value="UniProtKB-ARBA"/>
</dbReference>
<feature type="domain" description="WRKY" evidence="7">
    <location>
        <begin position="134"/>
        <end position="200"/>
    </location>
</feature>
<dbReference type="Pfam" id="PF03106">
    <property type="entry name" value="WRKY"/>
    <property type="match status" value="1"/>
</dbReference>
<keyword evidence="5" id="KW-0539">Nucleus</keyword>
<dbReference type="GO" id="GO:0031347">
    <property type="term" value="P:regulation of defense response"/>
    <property type="evidence" value="ECO:0007669"/>
    <property type="project" value="UniProtKB-ARBA"/>
</dbReference>
<dbReference type="GO" id="GO:0002237">
    <property type="term" value="P:response to molecule of bacterial origin"/>
    <property type="evidence" value="ECO:0007669"/>
    <property type="project" value="UniProtKB-ARBA"/>
</dbReference>
<dbReference type="AlphaFoldDB" id="A0A6J1HD49"/>
<dbReference type="GeneID" id="111462413"/>
<feature type="compositionally biased region" description="Polar residues" evidence="6">
    <location>
        <begin position="26"/>
        <end position="35"/>
    </location>
</feature>
<evidence type="ECO:0000259" key="7">
    <source>
        <dbReference type="PROSITE" id="PS50811"/>
    </source>
</evidence>
<keyword evidence="8" id="KW-1185">Reference proteome</keyword>
<dbReference type="InterPro" id="IPR003657">
    <property type="entry name" value="WRKY_dom"/>
</dbReference>
<evidence type="ECO:0000256" key="5">
    <source>
        <dbReference type="ARBA" id="ARBA00023242"/>
    </source>
</evidence>
<keyword evidence="2" id="KW-0805">Transcription regulation</keyword>
<dbReference type="KEGG" id="cmos:111462413"/>
<evidence type="ECO:0000313" key="8">
    <source>
        <dbReference type="Proteomes" id="UP000504609"/>
    </source>
</evidence>
<dbReference type="PANTHER" id="PTHR31429">
    <property type="entry name" value="WRKY TRANSCRIPTION FACTOR 36-RELATED"/>
    <property type="match status" value="1"/>
</dbReference>
<evidence type="ECO:0000313" key="9">
    <source>
        <dbReference type="RefSeq" id="XP_022961730.1"/>
    </source>
</evidence>
<dbReference type="InterPro" id="IPR036576">
    <property type="entry name" value="WRKY_dom_sf"/>
</dbReference>
<dbReference type="PANTHER" id="PTHR31429:SF3">
    <property type="entry name" value="WRKY TRANSCRIPTION FACTOR 40-RELATED"/>
    <property type="match status" value="1"/>
</dbReference>
<dbReference type="Proteomes" id="UP000504609">
    <property type="component" value="Unplaced"/>
</dbReference>
<organism evidence="8 9">
    <name type="scientific">Cucurbita moschata</name>
    <name type="common">Winter crookneck squash</name>
    <name type="synonym">Cucurbita pepo var. moschata</name>
    <dbReference type="NCBI Taxonomy" id="3662"/>
    <lineage>
        <taxon>Eukaryota</taxon>
        <taxon>Viridiplantae</taxon>
        <taxon>Streptophyta</taxon>
        <taxon>Embryophyta</taxon>
        <taxon>Tracheophyta</taxon>
        <taxon>Spermatophyta</taxon>
        <taxon>Magnoliopsida</taxon>
        <taxon>eudicotyledons</taxon>
        <taxon>Gunneridae</taxon>
        <taxon>Pentapetalae</taxon>
        <taxon>rosids</taxon>
        <taxon>fabids</taxon>
        <taxon>Cucurbitales</taxon>
        <taxon>Cucurbitaceae</taxon>
        <taxon>Cucurbiteae</taxon>
        <taxon>Cucurbita</taxon>
    </lineage>
</organism>
<dbReference type="GO" id="GO:0003700">
    <property type="term" value="F:DNA-binding transcription factor activity"/>
    <property type="evidence" value="ECO:0007669"/>
    <property type="project" value="InterPro"/>
</dbReference>
<feature type="compositionally biased region" description="Polar residues" evidence="6">
    <location>
        <begin position="1"/>
        <end position="13"/>
    </location>
</feature>
<dbReference type="SMART" id="SM00774">
    <property type="entry name" value="WRKY"/>
    <property type="match status" value="1"/>
</dbReference>
<dbReference type="SUPFAM" id="SSF118290">
    <property type="entry name" value="WRKY DNA-binding domain"/>
    <property type="match status" value="1"/>
</dbReference>
<dbReference type="InterPro" id="IPR044810">
    <property type="entry name" value="WRKY_plant"/>
</dbReference>
<protein>
    <submittedName>
        <fullName evidence="9">Probable WRKY transcription factor 40</fullName>
    </submittedName>
</protein>
<feature type="region of interest" description="Disordered" evidence="6">
    <location>
        <begin position="1"/>
        <end position="35"/>
    </location>
</feature>
<dbReference type="GO" id="GO:0005634">
    <property type="term" value="C:nucleus"/>
    <property type="evidence" value="ECO:0007669"/>
    <property type="project" value="UniProtKB-SubCell"/>
</dbReference>
<dbReference type="PROSITE" id="PS50811">
    <property type="entry name" value="WRKY"/>
    <property type="match status" value="1"/>
</dbReference>
<dbReference type="GO" id="GO:0042742">
    <property type="term" value="P:defense response to bacterium"/>
    <property type="evidence" value="ECO:0007669"/>
    <property type="project" value="UniProtKB-ARBA"/>
</dbReference>
<gene>
    <name evidence="9" type="primary">LOC111462413</name>
</gene>
<evidence type="ECO:0000256" key="2">
    <source>
        <dbReference type="ARBA" id="ARBA00023015"/>
    </source>
</evidence>
<dbReference type="FunFam" id="2.20.25.80:FF:000008">
    <property type="entry name" value="WRKY transcription factor 40"/>
    <property type="match status" value="1"/>
</dbReference>
<accession>A0A6J1HD49</accession>
<name>A0A6J1HD49_CUCMO</name>
<keyword evidence="4" id="KW-0804">Transcription</keyword>
<dbReference type="GO" id="GO:0050832">
    <property type="term" value="P:defense response to fungus"/>
    <property type="evidence" value="ECO:0007669"/>
    <property type="project" value="UniProtKB-ARBA"/>
</dbReference>
<dbReference type="Gene3D" id="2.20.25.80">
    <property type="entry name" value="WRKY domain"/>
    <property type="match status" value="1"/>
</dbReference>
<dbReference type="RefSeq" id="XP_022961730.1">
    <property type="nucleotide sequence ID" value="XM_023105962.1"/>
</dbReference>
<proteinExistence type="predicted"/>
<comment type="subcellular location">
    <subcellularLocation>
        <location evidence="1">Nucleus</location>
    </subcellularLocation>
</comment>
<sequence length="308" mass="33941">MEPSATINTSLDLNFNPPPYTDDESPATSNLTPLKSETPAVLAEKLNRMSSENQKLNQMLGRVVENYSLLQNQVIRLMFKSRKRKAGGDSCNFNRSGSDQYCGCCSDDDSCYKRPRESSKPKVMRVLVSTPVSDSSLVVKDGYQWRKYGQKVTKDNPSPRAYYKCSFAPSCPVKRKVQRSVEDPSYLVATYEGEHNHPKPNSGIEYQLVGPIQLGSNLDSSVSSPSSSVVKGPSIMPSVVTYDYLSKSPSTTNTVKASVPELETPPASSSTQTILVQQMASLLTRDPNFTRALATAITGTMVDKEIWR</sequence>
<evidence type="ECO:0000256" key="6">
    <source>
        <dbReference type="SAM" id="MobiDB-lite"/>
    </source>
</evidence>